<reference evidence="1 2" key="1">
    <citation type="submission" date="2021-03" db="EMBL/GenBank/DDBJ databases">
        <authorList>
            <person name="King G.J."/>
            <person name="Bancroft I."/>
            <person name="Baten A."/>
            <person name="Bloomfield J."/>
            <person name="Borpatragohain P."/>
            <person name="He Z."/>
            <person name="Irish N."/>
            <person name="Irwin J."/>
            <person name="Liu K."/>
            <person name="Mauleon R.P."/>
            <person name="Moore J."/>
            <person name="Morris R."/>
            <person name="Ostergaard L."/>
            <person name="Wang B."/>
            <person name="Wells R."/>
        </authorList>
    </citation>
    <scope>NUCLEOTIDE SEQUENCE [LARGE SCALE GENOMIC DNA]</scope>
    <source>
        <strain evidence="1">R-o-18</strain>
        <tissue evidence="1">Leaf</tissue>
    </source>
</reference>
<evidence type="ECO:0000313" key="1">
    <source>
        <dbReference type="EMBL" id="KAG5409844.1"/>
    </source>
</evidence>
<proteinExistence type="predicted"/>
<gene>
    <name evidence="1" type="primary">A02g503610.1_BraROA</name>
    <name evidence="1" type="ORF">IGI04_006163</name>
</gene>
<sequence length="95" mass="10934">MPHWALVQQRHPHTVAFHLQSCLLEHHPQNSVDCWLDQHPRDLASPEYVHLCASRSAMCCNKVTTNKQVSVRGELFILCPPPFDHGREVETNRSN</sequence>
<organism evidence="1 2">
    <name type="scientific">Brassica rapa subsp. trilocularis</name>
    <dbReference type="NCBI Taxonomy" id="1813537"/>
    <lineage>
        <taxon>Eukaryota</taxon>
        <taxon>Viridiplantae</taxon>
        <taxon>Streptophyta</taxon>
        <taxon>Embryophyta</taxon>
        <taxon>Tracheophyta</taxon>
        <taxon>Spermatophyta</taxon>
        <taxon>Magnoliopsida</taxon>
        <taxon>eudicotyledons</taxon>
        <taxon>Gunneridae</taxon>
        <taxon>Pentapetalae</taxon>
        <taxon>rosids</taxon>
        <taxon>malvids</taxon>
        <taxon>Brassicales</taxon>
        <taxon>Brassicaceae</taxon>
        <taxon>Brassiceae</taxon>
        <taxon>Brassica</taxon>
    </lineage>
</organism>
<dbReference type="EMBL" id="JADBGQ010000002">
    <property type="protein sequence ID" value="KAG5409844.1"/>
    <property type="molecule type" value="Genomic_DNA"/>
</dbReference>
<accession>A0ABQ7NJA4</accession>
<keyword evidence="2" id="KW-1185">Reference proteome</keyword>
<name>A0ABQ7NJA4_BRACM</name>
<comment type="caution">
    <text evidence="1">The sequence shown here is derived from an EMBL/GenBank/DDBJ whole genome shotgun (WGS) entry which is preliminary data.</text>
</comment>
<evidence type="ECO:0000313" key="2">
    <source>
        <dbReference type="Proteomes" id="UP000823674"/>
    </source>
</evidence>
<dbReference type="Proteomes" id="UP000823674">
    <property type="component" value="Chromosome A02"/>
</dbReference>
<protein>
    <submittedName>
        <fullName evidence="1">Uncharacterized protein</fullName>
    </submittedName>
</protein>